<sequence>MIQISDKTLDIWMADFDSFNYEFRRFCLTQFRIHGIEVNFVPNVLKQIHDQWIADHQSWLENETDDQTKQLSHVKICALLLANLVSEPFLGNFYPHTYTDAPDHRFNGNAKQKEKAKRDLIDGREISLSLDFVILVIDWHERYRTDREQEYKQPLTEDMRHDLINYLIGNSSEKKAIYLILKALYLRPNGNGKSN</sequence>
<evidence type="ECO:0000313" key="2">
    <source>
        <dbReference type="Proteomes" id="UP000255000"/>
    </source>
</evidence>
<name>A0A379A1J0_9HYPH</name>
<accession>A0A379A1J0</accession>
<organism evidence="1 2">
    <name type="scientific">Pannonibacter phragmitetus</name>
    <dbReference type="NCBI Taxonomy" id="121719"/>
    <lineage>
        <taxon>Bacteria</taxon>
        <taxon>Pseudomonadati</taxon>
        <taxon>Pseudomonadota</taxon>
        <taxon>Alphaproteobacteria</taxon>
        <taxon>Hyphomicrobiales</taxon>
        <taxon>Stappiaceae</taxon>
        <taxon>Pannonibacter</taxon>
    </lineage>
</organism>
<dbReference type="AlphaFoldDB" id="A0A379A1J0"/>
<evidence type="ECO:0000313" key="1">
    <source>
        <dbReference type="EMBL" id="SUB02940.1"/>
    </source>
</evidence>
<dbReference type="Proteomes" id="UP000255000">
    <property type="component" value="Unassembled WGS sequence"/>
</dbReference>
<dbReference type="OrthoDB" id="8480041at2"/>
<reference evidence="1 2" key="1">
    <citation type="submission" date="2018-06" db="EMBL/GenBank/DDBJ databases">
        <authorList>
            <consortium name="Pathogen Informatics"/>
            <person name="Doyle S."/>
        </authorList>
    </citation>
    <scope>NUCLEOTIDE SEQUENCE [LARGE SCALE GENOMIC DNA]</scope>
    <source>
        <strain evidence="1 2">NCTC13350</strain>
    </source>
</reference>
<proteinExistence type="predicted"/>
<gene>
    <name evidence="1" type="ORF">NCTC13350_03917</name>
</gene>
<dbReference type="EMBL" id="UGSK01000001">
    <property type="protein sequence ID" value="SUB02940.1"/>
    <property type="molecule type" value="Genomic_DNA"/>
</dbReference>
<protein>
    <submittedName>
        <fullName evidence="1">Uncharacterized protein</fullName>
    </submittedName>
</protein>
<dbReference type="RefSeq" id="WP_019965310.1">
    <property type="nucleotide sequence ID" value="NZ_UGSK01000001.1"/>
</dbReference>